<evidence type="ECO:0000259" key="6">
    <source>
        <dbReference type="SMART" id="SM00382"/>
    </source>
</evidence>
<evidence type="ECO:0000256" key="5">
    <source>
        <dbReference type="SAM" id="MobiDB-lite"/>
    </source>
</evidence>
<dbReference type="InterPro" id="IPR041569">
    <property type="entry name" value="AAA_lid_3"/>
</dbReference>
<comment type="caution">
    <text evidence="7">The sequence shown here is derived from an EMBL/GenBank/DDBJ whole genome shotgun (WGS) entry which is preliminary data.</text>
</comment>
<keyword evidence="2" id="KW-0547">Nucleotide-binding</keyword>
<feature type="domain" description="AAA+ ATPase" evidence="6">
    <location>
        <begin position="172"/>
        <end position="314"/>
    </location>
</feature>
<dbReference type="SMART" id="SM00382">
    <property type="entry name" value="AAA"/>
    <property type="match status" value="2"/>
</dbReference>
<evidence type="ECO:0000256" key="4">
    <source>
        <dbReference type="ARBA" id="ARBA00023117"/>
    </source>
</evidence>
<comment type="similarity">
    <text evidence="1">Belongs to the AAA ATPase family.</text>
</comment>
<dbReference type="Pfam" id="PF17862">
    <property type="entry name" value="AAA_lid_3"/>
    <property type="match status" value="1"/>
</dbReference>
<evidence type="ECO:0000313" key="7">
    <source>
        <dbReference type="EMBL" id="GKT34925.1"/>
    </source>
</evidence>
<dbReference type="PANTHER" id="PTHR23069:SF0">
    <property type="entry name" value="TAT-BINDING HOMOLOG 7"/>
    <property type="match status" value="1"/>
</dbReference>
<gene>
    <name evidence="7" type="ORF">ADUPG1_008188</name>
</gene>
<evidence type="ECO:0000256" key="3">
    <source>
        <dbReference type="ARBA" id="ARBA00022840"/>
    </source>
</evidence>
<dbReference type="InterPro" id="IPR045199">
    <property type="entry name" value="ATAD2-like"/>
</dbReference>
<dbReference type="PROSITE" id="PS00674">
    <property type="entry name" value="AAA"/>
    <property type="match status" value="1"/>
</dbReference>
<dbReference type="InterPro" id="IPR003960">
    <property type="entry name" value="ATPase_AAA_CS"/>
</dbReference>
<dbReference type="Proteomes" id="UP001057375">
    <property type="component" value="Unassembled WGS sequence"/>
</dbReference>
<dbReference type="EMBL" id="BQXS01010884">
    <property type="protein sequence ID" value="GKT34925.1"/>
    <property type="molecule type" value="Genomic_DNA"/>
</dbReference>
<dbReference type="InterPro" id="IPR003593">
    <property type="entry name" value="AAA+_ATPase"/>
</dbReference>
<dbReference type="SUPFAM" id="SSF52540">
    <property type="entry name" value="P-loop containing nucleoside triphosphate hydrolases"/>
    <property type="match status" value="2"/>
</dbReference>
<keyword evidence="3" id="KW-0067">ATP-binding</keyword>
<dbReference type="PANTHER" id="PTHR23069">
    <property type="entry name" value="AAA DOMAIN-CONTAINING"/>
    <property type="match status" value="1"/>
</dbReference>
<feature type="region of interest" description="Disordered" evidence="5">
    <location>
        <begin position="724"/>
        <end position="750"/>
    </location>
</feature>
<dbReference type="Gene3D" id="1.10.8.60">
    <property type="match status" value="1"/>
</dbReference>
<keyword evidence="4" id="KW-0103">Bromodomain</keyword>
<evidence type="ECO:0000313" key="8">
    <source>
        <dbReference type="Proteomes" id="UP001057375"/>
    </source>
</evidence>
<evidence type="ECO:0000256" key="1">
    <source>
        <dbReference type="ARBA" id="ARBA00006914"/>
    </source>
</evidence>
<feature type="compositionally biased region" description="Basic and acidic residues" evidence="5">
    <location>
        <begin position="734"/>
        <end position="746"/>
    </location>
</feature>
<protein>
    <submittedName>
        <fullName evidence="7">Tat-binding homolog 7</fullName>
    </submittedName>
</protein>
<sequence>MKERNPELSQREPQPEVPSMVATDRIDSSLSFDDIGGLDEQIRQVKEIVLFPLCHKAIFGSVGANPPRGILFYGPPGCGKTLVCRVLASMCSNMLGQKVSFFLKNGADCLSKWVGESEKQLRLLFLDAKKHAPSIIFFDEIGGLDEQIRQVKEIVLFPLCHKAIFGSVGANPPRGILFYGPPGCGKTLVCRVLASMCSNMLGQKVSFFLKNGADCLSKWVGESEKQLRLLFLDAKKHAPSIIFFDEIDGLCPQRSSKQDQIHSSIVSTLLSLLDGLEDRGDVIVIGATNRADSLDAALRRPGRFDREILFTAPDLDGRVNILKIHTKKWVGFDYNILNDIAGLTEGFSGADLNALCNETAIMCLRRTKPHLYVSVSHSKNRIGCSEEKAEEKEEEEEESICPEKIDFICALKRFVPTYERSSVSFSHDFGVKIDILDPIYGVKMPSFCEWFRWYIEEILAKIRPSLLSFHSSKSDFSIDSTHIAPSYLFLDTSNSEISNILVPFLGYSLRSNGYEVVSINTFKNRIHLCESINRFGEQLNSTPIVILVEKSEIVRSIMKDIQSILSNITYGVMFLFLVSNSDPFSHHESISLTKLISTRAKRVKKTIPTLLSDIVSQHFIDLFCIEFGNWAVSHSINRIEKDSLILENEELVHPGQNDPKEQSDSKIKQIIPGHPLIDISEKKKNESESCISQPLFHSIDKRLINPYTSKSLRDEVGSVSIIESQPNSQSPLISHEKKEGEKECDSKSSSPLISPIFGSVLSRYLSMYFFSCSQRIEDGLFWSDDDFIVLHDIKQYMKDNIIRSIMEKAYIKALKSVWNVPAWSLGLIALRNYEVSKIEDRKEKKAYIKALKSVWNVPAWSLGLIALRNYEVSKIEDRKEKKVFLKDWKKKYSKFRWLFVDEKSSTLRKDSTSVWWTEEKARKEHMFFKSCYKSPFEVVDTNIDFHQLFSPPLFLTSPPFSIPDLGPPLPLSTIFLRLESL</sequence>
<accession>A0ABQ5KR14</accession>
<proteinExistence type="inferred from homology"/>
<keyword evidence="8" id="KW-1185">Reference proteome</keyword>
<dbReference type="InterPro" id="IPR027417">
    <property type="entry name" value="P-loop_NTPase"/>
</dbReference>
<dbReference type="InterPro" id="IPR003959">
    <property type="entry name" value="ATPase_AAA_core"/>
</dbReference>
<feature type="domain" description="AAA+ ATPase" evidence="6">
    <location>
        <begin position="66"/>
        <end position="165"/>
    </location>
</feature>
<dbReference type="Pfam" id="PF00004">
    <property type="entry name" value="AAA"/>
    <property type="match status" value="2"/>
</dbReference>
<dbReference type="Gene3D" id="3.40.50.300">
    <property type="entry name" value="P-loop containing nucleotide triphosphate hydrolases"/>
    <property type="match status" value="2"/>
</dbReference>
<organism evidence="7 8">
    <name type="scientific">Aduncisulcus paluster</name>
    <dbReference type="NCBI Taxonomy" id="2918883"/>
    <lineage>
        <taxon>Eukaryota</taxon>
        <taxon>Metamonada</taxon>
        <taxon>Carpediemonas-like organisms</taxon>
        <taxon>Aduncisulcus</taxon>
    </lineage>
</organism>
<evidence type="ECO:0000256" key="2">
    <source>
        <dbReference type="ARBA" id="ARBA00022741"/>
    </source>
</evidence>
<name>A0ABQ5KR14_9EUKA</name>
<reference evidence="7" key="1">
    <citation type="submission" date="2022-03" db="EMBL/GenBank/DDBJ databases">
        <title>Draft genome sequence of Aduncisulcus paluster, a free-living microaerophilic Fornicata.</title>
        <authorList>
            <person name="Yuyama I."/>
            <person name="Kume K."/>
            <person name="Tamura T."/>
            <person name="Inagaki Y."/>
            <person name="Hashimoto T."/>
        </authorList>
    </citation>
    <scope>NUCLEOTIDE SEQUENCE</scope>
    <source>
        <strain evidence="7">NY0171</strain>
    </source>
</reference>